<feature type="region of interest" description="Disordered" evidence="1">
    <location>
        <begin position="79"/>
        <end position="137"/>
    </location>
</feature>
<organism evidence="2">
    <name type="scientific">Arundo donax</name>
    <name type="common">Giant reed</name>
    <name type="synonym">Donax arundinaceus</name>
    <dbReference type="NCBI Taxonomy" id="35708"/>
    <lineage>
        <taxon>Eukaryota</taxon>
        <taxon>Viridiplantae</taxon>
        <taxon>Streptophyta</taxon>
        <taxon>Embryophyta</taxon>
        <taxon>Tracheophyta</taxon>
        <taxon>Spermatophyta</taxon>
        <taxon>Magnoliopsida</taxon>
        <taxon>Liliopsida</taxon>
        <taxon>Poales</taxon>
        <taxon>Poaceae</taxon>
        <taxon>PACMAD clade</taxon>
        <taxon>Arundinoideae</taxon>
        <taxon>Arundineae</taxon>
        <taxon>Arundo</taxon>
    </lineage>
</organism>
<evidence type="ECO:0000256" key="1">
    <source>
        <dbReference type="SAM" id="MobiDB-lite"/>
    </source>
</evidence>
<name>A0A0A9CN71_ARUDO</name>
<sequence>MLRRLVRRSTGANTSAATTRDQGLSCTRWCHLRSHPERHRPCLWCGGAHPISVLLPLRRRRRWRGDSCFQGREVLPTQDDGGFLRDPVRRRPGGAARERHRAGRLLRGRGGLGPPDSGRAGSGRGRGDPTARGGRSAVESLVLLAERREVQRRRHGELRRLRLGQGGSAWAGEHHHAPAAVAAGGGGAGGAGWAAAMVGGGGLAVGSVEVNGDELARVRHRRPRGA</sequence>
<reference evidence="2" key="2">
    <citation type="journal article" date="2015" name="Data Brief">
        <title>Shoot transcriptome of the giant reed, Arundo donax.</title>
        <authorList>
            <person name="Barrero R.A."/>
            <person name="Guerrero F.D."/>
            <person name="Moolhuijzen P."/>
            <person name="Goolsby J.A."/>
            <person name="Tidwell J."/>
            <person name="Bellgard S.E."/>
            <person name="Bellgard M.I."/>
        </authorList>
    </citation>
    <scope>NUCLEOTIDE SEQUENCE</scope>
    <source>
        <tissue evidence="2">Shoot tissue taken approximately 20 cm above the soil surface</tissue>
    </source>
</reference>
<accession>A0A0A9CN71</accession>
<dbReference type="EMBL" id="GBRH01220874">
    <property type="protein sequence ID" value="JAD77021.1"/>
    <property type="molecule type" value="Transcribed_RNA"/>
</dbReference>
<dbReference type="AlphaFoldDB" id="A0A0A9CN71"/>
<feature type="compositionally biased region" description="Basic residues" evidence="1">
    <location>
        <begin position="90"/>
        <end position="107"/>
    </location>
</feature>
<protein>
    <submittedName>
        <fullName evidence="2">Uncharacterized protein</fullName>
    </submittedName>
</protein>
<proteinExistence type="predicted"/>
<evidence type="ECO:0000313" key="2">
    <source>
        <dbReference type="EMBL" id="JAD77021.1"/>
    </source>
</evidence>
<reference evidence="2" key="1">
    <citation type="submission" date="2014-09" db="EMBL/GenBank/DDBJ databases">
        <authorList>
            <person name="Magalhaes I.L.F."/>
            <person name="Oliveira U."/>
            <person name="Santos F.R."/>
            <person name="Vidigal T.H.D.A."/>
            <person name="Brescovit A.D."/>
            <person name="Santos A.J."/>
        </authorList>
    </citation>
    <scope>NUCLEOTIDE SEQUENCE</scope>
    <source>
        <tissue evidence="2">Shoot tissue taken approximately 20 cm above the soil surface</tissue>
    </source>
</reference>